<keyword evidence="1" id="KW-0548">Nucleotidyltransferase</keyword>
<protein>
    <submittedName>
        <fullName evidence="1">Reverse transcriptase</fullName>
    </submittedName>
</protein>
<keyword evidence="1" id="KW-0808">Transferase</keyword>
<dbReference type="GO" id="GO:0003964">
    <property type="term" value="F:RNA-directed DNA polymerase activity"/>
    <property type="evidence" value="ECO:0007669"/>
    <property type="project" value="UniProtKB-KW"/>
</dbReference>
<proteinExistence type="predicted"/>
<accession>A0A5B6VWH0</accession>
<keyword evidence="1" id="KW-0695">RNA-directed DNA polymerase</keyword>
<evidence type="ECO:0000313" key="2">
    <source>
        <dbReference type="Proteomes" id="UP000325315"/>
    </source>
</evidence>
<sequence>MVNENWNRESSLERSIKKFMVIARMWNKDVFWHILKRKRNMMNQLDGIQRALERFQSKNLLNLEKSLQSLVTKGASDWLTSGDRNTKYFYCKANSRRHFNEIKALRLSDGEWCYDKEVLKFETILFFKRCIYYGSVSYSEHVLHFLTGVIGFHWVKHSHQEVHNALFEMTPLKALGVDGLHAQFYQNQWNIVGESPVCMVKRTSFVGGMIIMDNVFIAQEVVHSMRHKKGKKGWMAIKTDMKKAFDRLIWEFIEDTLLDAQISRH</sequence>
<dbReference type="Proteomes" id="UP000325315">
    <property type="component" value="Unassembled WGS sequence"/>
</dbReference>
<name>A0A5B6VWH0_9ROSI</name>
<keyword evidence="2" id="KW-1185">Reference proteome</keyword>
<dbReference type="AlphaFoldDB" id="A0A5B6VWH0"/>
<dbReference type="EMBL" id="SMMG02000005">
    <property type="protein sequence ID" value="KAA3473187.1"/>
    <property type="molecule type" value="Genomic_DNA"/>
</dbReference>
<organism evidence="1 2">
    <name type="scientific">Gossypium australe</name>
    <dbReference type="NCBI Taxonomy" id="47621"/>
    <lineage>
        <taxon>Eukaryota</taxon>
        <taxon>Viridiplantae</taxon>
        <taxon>Streptophyta</taxon>
        <taxon>Embryophyta</taxon>
        <taxon>Tracheophyta</taxon>
        <taxon>Spermatophyta</taxon>
        <taxon>Magnoliopsida</taxon>
        <taxon>eudicotyledons</taxon>
        <taxon>Gunneridae</taxon>
        <taxon>Pentapetalae</taxon>
        <taxon>rosids</taxon>
        <taxon>malvids</taxon>
        <taxon>Malvales</taxon>
        <taxon>Malvaceae</taxon>
        <taxon>Malvoideae</taxon>
        <taxon>Gossypium</taxon>
    </lineage>
</organism>
<reference evidence="2" key="1">
    <citation type="journal article" date="2019" name="Plant Biotechnol. J.">
        <title>Genome sequencing of the Australian wild diploid species Gossypium australe highlights disease resistance and delayed gland morphogenesis.</title>
        <authorList>
            <person name="Cai Y."/>
            <person name="Cai X."/>
            <person name="Wang Q."/>
            <person name="Wang P."/>
            <person name="Zhang Y."/>
            <person name="Cai C."/>
            <person name="Xu Y."/>
            <person name="Wang K."/>
            <person name="Zhou Z."/>
            <person name="Wang C."/>
            <person name="Geng S."/>
            <person name="Li B."/>
            <person name="Dong Q."/>
            <person name="Hou Y."/>
            <person name="Wang H."/>
            <person name="Ai P."/>
            <person name="Liu Z."/>
            <person name="Yi F."/>
            <person name="Sun M."/>
            <person name="An G."/>
            <person name="Cheng J."/>
            <person name="Zhang Y."/>
            <person name="Shi Q."/>
            <person name="Xie Y."/>
            <person name="Shi X."/>
            <person name="Chang Y."/>
            <person name="Huang F."/>
            <person name="Chen Y."/>
            <person name="Hong S."/>
            <person name="Mi L."/>
            <person name="Sun Q."/>
            <person name="Zhang L."/>
            <person name="Zhou B."/>
            <person name="Peng R."/>
            <person name="Zhang X."/>
            <person name="Liu F."/>
        </authorList>
    </citation>
    <scope>NUCLEOTIDE SEQUENCE [LARGE SCALE GENOMIC DNA]</scope>
    <source>
        <strain evidence="2">cv. PA1801</strain>
    </source>
</reference>
<comment type="caution">
    <text evidence="1">The sequence shown here is derived from an EMBL/GenBank/DDBJ whole genome shotgun (WGS) entry which is preliminary data.</text>
</comment>
<dbReference type="OrthoDB" id="1002559at2759"/>
<evidence type="ECO:0000313" key="1">
    <source>
        <dbReference type="EMBL" id="KAA3473187.1"/>
    </source>
</evidence>
<gene>
    <name evidence="1" type="ORF">EPI10_023589</name>
</gene>